<keyword evidence="5" id="KW-0472">Membrane</keyword>
<evidence type="ECO:0000256" key="4">
    <source>
        <dbReference type="ARBA" id="ARBA00022989"/>
    </source>
</evidence>
<dbReference type="CTD" id="9815058"/>
<dbReference type="InterPro" id="IPR019421">
    <property type="entry name" value="7TM_GPCR_serpentine_rcpt_Srd"/>
</dbReference>
<gene>
    <name evidence="6" type="primary">Cre-srd-4</name>
    <name evidence="6" type="ORF">CRE_27062</name>
</gene>
<dbReference type="SUPFAM" id="SSF81321">
    <property type="entry name" value="Family A G protein-coupled receptor-like"/>
    <property type="match status" value="1"/>
</dbReference>
<name>E3LQ15_CAERE</name>
<dbReference type="InterPro" id="IPR050920">
    <property type="entry name" value="Nematode_rcpt-like_delta"/>
</dbReference>
<evidence type="ECO:0000256" key="2">
    <source>
        <dbReference type="ARBA" id="ARBA00009166"/>
    </source>
</evidence>
<evidence type="ECO:0000313" key="6">
    <source>
        <dbReference type="EMBL" id="EFP05429.1"/>
    </source>
</evidence>
<accession>E3LQ15</accession>
<dbReference type="OrthoDB" id="5789837at2759"/>
<comment type="subcellular location">
    <subcellularLocation>
        <location evidence="1">Membrane</location>
        <topology evidence="1">Multi-pass membrane protein</topology>
    </subcellularLocation>
</comment>
<evidence type="ECO:0000256" key="1">
    <source>
        <dbReference type="ARBA" id="ARBA00004141"/>
    </source>
</evidence>
<evidence type="ECO:0000256" key="3">
    <source>
        <dbReference type="ARBA" id="ARBA00022692"/>
    </source>
</evidence>
<dbReference type="OMA" id="PKEWQFM"/>
<evidence type="ECO:0000256" key="5">
    <source>
        <dbReference type="ARBA" id="ARBA00023136"/>
    </source>
</evidence>
<dbReference type="PANTHER" id="PTHR22945:SF22">
    <property type="entry name" value="G PROTEIN-COUPLED RECEPTOR"/>
    <property type="match status" value="1"/>
</dbReference>
<dbReference type="Gene3D" id="1.20.1070.10">
    <property type="entry name" value="Rhodopsin 7-helix transmembrane proteins"/>
    <property type="match status" value="1"/>
</dbReference>
<dbReference type="RefSeq" id="XP_003114091.2">
    <property type="nucleotide sequence ID" value="XM_003114043.2"/>
</dbReference>
<comment type="similarity">
    <text evidence="2">Belongs to the nematode receptor-like protein srd family.</text>
</comment>
<dbReference type="Proteomes" id="UP000008281">
    <property type="component" value="Unassembled WGS sequence"/>
</dbReference>
<protein>
    <submittedName>
        <fullName evidence="6">CRE-SRD-4 protein</fullName>
    </submittedName>
</protein>
<keyword evidence="4" id="KW-1133">Transmembrane helix</keyword>
<dbReference type="PANTHER" id="PTHR22945">
    <property type="entry name" value="SERPENTINE RECEPTOR, CLASS D DELTA"/>
    <property type="match status" value="1"/>
</dbReference>
<reference evidence="6" key="1">
    <citation type="submission" date="2007-07" db="EMBL/GenBank/DDBJ databases">
        <title>PCAP assembly of the Caenorhabditis remanei genome.</title>
        <authorList>
            <consortium name="The Caenorhabditis remanei Sequencing Consortium"/>
            <person name="Wilson R.K."/>
        </authorList>
    </citation>
    <scope>NUCLEOTIDE SEQUENCE [LARGE SCALE GENOMIC DNA]</scope>
    <source>
        <strain evidence="6">PB4641</strain>
    </source>
</reference>
<dbReference type="GeneID" id="9815058"/>
<sequence>MFLLILSVLHTVLAVLGVIFNSILIFLTAFKSPKSIGTFSILLTVRGCTDALACIFDIFSQSRPIPSGLTLGIASTGICKYLNAWSCFLGYSLQLHFHCFSFHLLILCFLFRYYVLLERYPKSNQLIFLMCLFYFPSFFQALFVLIDNNKPEDVRQLVQIHHPEYELKDVIVNGHVDLRDFPCLFSYLLMLIPIIPGCVLIHVLRRKIHCKLRNAILRPEVREKHRQLAFALTVQTLIPVAFVLSTAAFLLGQLRIIESPILESSTLFFAVIVPVINPILAIALIRPYRETIMRKIGLDPKEWQFMSKDCSVAPGDSRSSMFGSFDNSSVASVTSVNSKFTITGEMNPFD</sequence>
<dbReference type="GO" id="GO:0016020">
    <property type="term" value="C:membrane"/>
    <property type="evidence" value="ECO:0007669"/>
    <property type="project" value="UniProtKB-SubCell"/>
</dbReference>
<organism evidence="7">
    <name type="scientific">Caenorhabditis remanei</name>
    <name type="common">Caenorhabditis vulgaris</name>
    <dbReference type="NCBI Taxonomy" id="31234"/>
    <lineage>
        <taxon>Eukaryota</taxon>
        <taxon>Metazoa</taxon>
        <taxon>Ecdysozoa</taxon>
        <taxon>Nematoda</taxon>
        <taxon>Chromadorea</taxon>
        <taxon>Rhabditida</taxon>
        <taxon>Rhabditina</taxon>
        <taxon>Rhabditomorpha</taxon>
        <taxon>Rhabditoidea</taxon>
        <taxon>Rhabditidae</taxon>
        <taxon>Peloderinae</taxon>
        <taxon>Caenorhabditis</taxon>
    </lineage>
</organism>
<dbReference type="FunCoup" id="E3LQ15">
    <property type="interactions" value="9"/>
</dbReference>
<dbReference type="EMBL" id="DS268412">
    <property type="protein sequence ID" value="EFP05429.1"/>
    <property type="molecule type" value="Genomic_DNA"/>
</dbReference>
<keyword evidence="3" id="KW-0812">Transmembrane</keyword>
<proteinExistence type="inferred from homology"/>
<dbReference type="AlphaFoldDB" id="E3LQ15"/>
<keyword evidence="7" id="KW-1185">Reference proteome</keyword>
<dbReference type="eggNOG" id="ENOG502TGAI">
    <property type="taxonomic scope" value="Eukaryota"/>
</dbReference>
<dbReference type="Pfam" id="PF10317">
    <property type="entry name" value="7TM_GPCR_Srd"/>
    <property type="match status" value="1"/>
</dbReference>
<dbReference type="HOGENOM" id="CLU_057924_3_0_1"/>
<evidence type="ECO:0000313" key="7">
    <source>
        <dbReference type="Proteomes" id="UP000008281"/>
    </source>
</evidence>
<dbReference type="KEGG" id="crq:GCK72_018212"/>